<dbReference type="SMART" id="SM00862">
    <property type="entry name" value="Trans_reg_C"/>
    <property type="match status" value="1"/>
</dbReference>
<comment type="caution">
    <text evidence="11">The sequence shown here is derived from an EMBL/GenBank/DDBJ whole genome shotgun (WGS) entry which is preliminary data.</text>
</comment>
<feature type="DNA-binding region" description="OmpR/PhoB-type" evidence="8">
    <location>
        <begin position="140"/>
        <end position="238"/>
    </location>
</feature>
<feature type="modified residue" description="4-aspartylphosphate" evidence="7">
    <location>
        <position position="59"/>
    </location>
</feature>
<keyword evidence="12" id="KW-1185">Reference proteome</keyword>
<dbReference type="RefSeq" id="WP_131761612.1">
    <property type="nucleotide sequence ID" value="NZ_CAACUY010000177.1"/>
</dbReference>
<dbReference type="InterPro" id="IPR001789">
    <property type="entry name" value="Sig_transdc_resp-reg_receiver"/>
</dbReference>
<dbReference type="Pfam" id="PF00486">
    <property type="entry name" value="Trans_reg_C"/>
    <property type="match status" value="1"/>
</dbReference>
<dbReference type="SMART" id="SM00448">
    <property type="entry name" value="REC"/>
    <property type="match status" value="1"/>
</dbReference>
<evidence type="ECO:0000313" key="11">
    <source>
        <dbReference type="EMBL" id="MFD0687481.1"/>
    </source>
</evidence>
<evidence type="ECO:0000259" key="9">
    <source>
        <dbReference type="PROSITE" id="PS50110"/>
    </source>
</evidence>
<dbReference type="InterPro" id="IPR001867">
    <property type="entry name" value="OmpR/PhoB-type_DNA-bd"/>
</dbReference>
<accession>A0ABW2XM63</accession>
<keyword evidence="3" id="KW-0902">Two-component regulatory system</keyword>
<dbReference type="Proteomes" id="UP001597063">
    <property type="component" value="Unassembled WGS sequence"/>
</dbReference>
<evidence type="ECO:0000259" key="10">
    <source>
        <dbReference type="PROSITE" id="PS51755"/>
    </source>
</evidence>
<feature type="domain" description="OmpR/PhoB-type" evidence="10">
    <location>
        <begin position="140"/>
        <end position="238"/>
    </location>
</feature>
<dbReference type="Pfam" id="PF00072">
    <property type="entry name" value="Response_reg"/>
    <property type="match status" value="1"/>
</dbReference>
<feature type="domain" description="Response regulatory" evidence="9">
    <location>
        <begin position="10"/>
        <end position="124"/>
    </location>
</feature>
<comment type="subcellular location">
    <subcellularLocation>
        <location evidence="1">Cytoplasm</location>
    </subcellularLocation>
</comment>
<dbReference type="PROSITE" id="PS50110">
    <property type="entry name" value="RESPONSE_REGULATORY"/>
    <property type="match status" value="1"/>
</dbReference>
<name>A0ABW2XM63_9ACTN</name>
<dbReference type="PROSITE" id="PS51755">
    <property type="entry name" value="OMPR_PHOB"/>
    <property type="match status" value="1"/>
</dbReference>
<dbReference type="SUPFAM" id="SSF46894">
    <property type="entry name" value="C-terminal effector domain of the bipartite response regulators"/>
    <property type="match status" value="1"/>
</dbReference>
<keyword evidence="5 8" id="KW-0238">DNA-binding</keyword>
<reference evidence="12" key="1">
    <citation type="journal article" date="2019" name="Int. J. Syst. Evol. Microbiol.">
        <title>The Global Catalogue of Microorganisms (GCM) 10K type strain sequencing project: providing services to taxonomists for standard genome sequencing and annotation.</title>
        <authorList>
            <consortium name="The Broad Institute Genomics Platform"/>
            <consortium name="The Broad Institute Genome Sequencing Center for Infectious Disease"/>
            <person name="Wu L."/>
            <person name="Ma J."/>
        </authorList>
    </citation>
    <scope>NUCLEOTIDE SEQUENCE [LARGE SCALE GENOMIC DNA]</scope>
    <source>
        <strain evidence="12">JCM 9371</strain>
    </source>
</reference>
<evidence type="ECO:0000256" key="1">
    <source>
        <dbReference type="ARBA" id="ARBA00004496"/>
    </source>
</evidence>
<dbReference type="PANTHER" id="PTHR48111">
    <property type="entry name" value="REGULATOR OF RPOS"/>
    <property type="match status" value="1"/>
</dbReference>
<evidence type="ECO:0000313" key="12">
    <source>
        <dbReference type="Proteomes" id="UP001597063"/>
    </source>
</evidence>
<protein>
    <submittedName>
        <fullName evidence="11">Response regulator transcription factor</fullName>
    </submittedName>
</protein>
<dbReference type="Gene3D" id="3.40.50.2300">
    <property type="match status" value="1"/>
</dbReference>
<dbReference type="InterPro" id="IPR036388">
    <property type="entry name" value="WH-like_DNA-bd_sf"/>
</dbReference>
<keyword evidence="2 7" id="KW-0597">Phosphoprotein</keyword>
<dbReference type="InterPro" id="IPR039420">
    <property type="entry name" value="WalR-like"/>
</dbReference>
<evidence type="ECO:0000256" key="4">
    <source>
        <dbReference type="ARBA" id="ARBA00023015"/>
    </source>
</evidence>
<dbReference type="InterPro" id="IPR011006">
    <property type="entry name" value="CheY-like_superfamily"/>
</dbReference>
<evidence type="ECO:0000256" key="3">
    <source>
        <dbReference type="ARBA" id="ARBA00023012"/>
    </source>
</evidence>
<dbReference type="InterPro" id="IPR016032">
    <property type="entry name" value="Sig_transdc_resp-reg_C-effctor"/>
</dbReference>
<sequence length="241" mass="27263">MTMPSAEPRRILVADDDAAVRSALERVLRFNGYEVELAEDGLETLEAIDRARPDAVVLDWMMPHLDGLGACRMLRGRGDDLPVLLLTARDGLGDRIAGLDAGADDYIAKPFELEELMARLRALLRRSHGFGPAPSAEAPEEILRFADLVMNVDTREVRRAGRVLRLTRTEFNLLELLMRRPRRVLERAWIHEEVWGFDFGRASNSLHVYIGYLRRKTEEHGGGRLIHTVRGVGYALREEPS</sequence>
<dbReference type="CDD" id="cd00383">
    <property type="entry name" value="trans_reg_C"/>
    <property type="match status" value="1"/>
</dbReference>
<keyword evidence="4" id="KW-0805">Transcription regulation</keyword>
<dbReference type="Gene3D" id="1.10.10.10">
    <property type="entry name" value="Winged helix-like DNA-binding domain superfamily/Winged helix DNA-binding domain"/>
    <property type="match status" value="1"/>
</dbReference>
<keyword evidence="6" id="KW-0804">Transcription</keyword>
<dbReference type="SUPFAM" id="SSF52172">
    <property type="entry name" value="CheY-like"/>
    <property type="match status" value="1"/>
</dbReference>
<evidence type="ECO:0000256" key="8">
    <source>
        <dbReference type="PROSITE-ProRule" id="PRU01091"/>
    </source>
</evidence>
<evidence type="ECO:0000256" key="5">
    <source>
        <dbReference type="ARBA" id="ARBA00023125"/>
    </source>
</evidence>
<dbReference type="PANTHER" id="PTHR48111:SF22">
    <property type="entry name" value="REGULATOR OF RPOS"/>
    <property type="match status" value="1"/>
</dbReference>
<dbReference type="Gene3D" id="6.10.250.690">
    <property type="match status" value="1"/>
</dbReference>
<proteinExistence type="predicted"/>
<organism evidence="11 12">
    <name type="scientific">Actinomadura fibrosa</name>
    <dbReference type="NCBI Taxonomy" id="111802"/>
    <lineage>
        <taxon>Bacteria</taxon>
        <taxon>Bacillati</taxon>
        <taxon>Actinomycetota</taxon>
        <taxon>Actinomycetes</taxon>
        <taxon>Streptosporangiales</taxon>
        <taxon>Thermomonosporaceae</taxon>
        <taxon>Actinomadura</taxon>
    </lineage>
</organism>
<evidence type="ECO:0000256" key="2">
    <source>
        <dbReference type="ARBA" id="ARBA00022553"/>
    </source>
</evidence>
<dbReference type="EMBL" id="JBHTGP010000012">
    <property type="protein sequence ID" value="MFD0687481.1"/>
    <property type="molecule type" value="Genomic_DNA"/>
</dbReference>
<evidence type="ECO:0000256" key="6">
    <source>
        <dbReference type="ARBA" id="ARBA00023163"/>
    </source>
</evidence>
<dbReference type="CDD" id="cd17627">
    <property type="entry name" value="REC_OmpR_PrrA-like"/>
    <property type="match status" value="1"/>
</dbReference>
<gene>
    <name evidence="11" type="ORF">ACFQZM_23495</name>
</gene>
<evidence type="ECO:0000256" key="7">
    <source>
        <dbReference type="PROSITE-ProRule" id="PRU00169"/>
    </source>
</evidence>